<evidence type="ECO:0000256" key="4">
    <source>
        <dbReference type="ARBA" id="ARBA00017654"/>
    </source>
</evidence>
<dbReference type="SUPFAM" id="SSF53448">
    <property type="entry name" value="Nucleotide-diphospho-sugar transferases"/>
    <property type="match status" value="1"/>
</dbReference>
<evidence type="ECO:0000313" key="13">
    <source>
        <dbReference type="EMBL" id="TSI14094.1"/>
    </source>
</evidence>
<evidence type="ECO:0000259" key="12">
    <source>
        <dbReference type="Pfam" id="PF00483"/>
    </source>
</evidence>
<keyword evidence="5 13" id="KW-0808">Transferase</keyword>
<dbReference type="EC" id="2.7.7.24" evidence="3"/>
<evidence type="ECO:0000256" key="3">
    <source>
        <dbReference type="ARBA" id="ARBA00012461"/>
    </source>
</evidence>
<keyword evidence="6" id="KW-0548">Nucleotidyltransferase</keyword>
<sequence>MTRRAGIILAGGSGSRMHPTTEKVNKHLLPVYDRPVISFPLEVMRALDVDRTVIVCNELDQASYADVGEWLGFADLRIATAVQASPDGLASAIATAMPAFGEEDFDQYIVTVGDGVYITGLDQLAEVGRRARPETALAWAVVQPHPHPQDFGVVTTTDEGLVTGVVEKPTVPPTSLVCTGLYAFDPSLLSRISELSYSARGELEISELLQTYLDQDQLRAIALGEDVLWFDVGTPDRLLDASAARREAVNQNAPSSHR</sequence>
<comment type="caution">
    <text evidence="13">The sequence shown here is derived from an EMBL/GenBank/DDBJ whole genome shotgun (WGS) entry which is preliminary data.</text>
</comment>
<proteinExistence type="inferred from homology"/>
<dbReference type="GO" id="GO:0008879">
    <property type="term" value="F:glucose-1-phosphate thymidylyltransferase activity"/>
    <property type="evidence" value="ECO:0007669"/>
    <property type="project" value="UniProtKB-EC"/>
</dbReference>
<name>A0A556C9G8_BREAU</name>
<dbReference type="EMBL" id="VLTK01000009">
    <property type="protein sequence ID" value="TSI14094.1"/>
    <property type="molecule type" value="Genomic_DNA"/>
</dbReference>
<dbReference type="PANTHER" id="PTHR43532:SF1">
    <property type="entry name" value="GLUCOSE-1-PHOSPHATE THYMIDYLYLTRANSFERASE 1"/>
    <property type="match status" value="1"/>
</dbReference>
<dbReference type="AlphaFoldDB" id="A0A556C9G8"/>
<dbReference type="PANTHER" id="PTHR43532">
    <property type="entry name" value="GLUCOSE-1-PHOSPHATE THYMIDYLYLTRANSFERASE"/>
    <property type="match status" value="1"/>
</dbReference>
<gene>
    <name evidence="13" type="ORF">FO013_15190</name>
</gene>
<evidence type="ECO:0000256" key="10">
    <source>
        <dbReference type="ARBA" id="ARBA00032598"/>
    </source>
</evidence>
<organism evidence="13 14">
    <name type="scientific">Brevibacterium aurantiacum</name>
    <dbReference type="NCBI Taxonomy" id="273384"/>
    <lineage>
        <taxon>Bacteria</taxon>
        <taxon>Bacillati</taxon>
        <taxon>Actinomycetota</taxon>
        <taxon>Actinomycetes</taxon>
        <taxon>Micrococcales</taxon>
        <taxon>Brevibacteriaceae</taxon>
        <taxon>Brevibacterium</taxon>
    </lineage>
</organism>
<evidence type="ECO:0000256" key="6">
    <source>
        <dbReference type="ARBA" id="ARBA00022695"/>
    </source>
</evidence>
<dbReference type="OrthoDB" id="9803871at2"/>
<dbReference type="RefSeq" id="WP_143923406.1">
    <property type="nucleotide sequence ID" value="NZ_VLTK01000009.1"/>
</dbReference>
<evidence type="ECO:0000313" key="14">
    <source>
        <dbReference type="Proteomes" id="UP000316406"/>
    </source>
</evidence>
<reference evidence="13 14" key="1">
    <citation type="submission" date="2019-07" db="EMBL/GenBank/DDBJ databases">
        <title>Draft genome sequence of Brevibacterium aurantiacum XU54 isolated from Xinjiang China.</title>
        <authorList>
            <person name="Xu X."/>
        </authorList>
    </citation>
    <scope>NUCLEOTIDE SEQUENCE [LARGE SCALE GENOMIC DNA]</scope>
    <source>
        <strain evidence="13 14">XU54</strain>
    </source>
</reference>
<comment type="similarity">
    <text evidence="2">Belongs to the glucose-1-phosphate thymidylyltransferase family.</text>
</comment>
<dbReference type="InterPro" id="IPR005907">
    <property type="entry name" value="G1P_thy_trans_s"/>
</dbReference>
<evidence type="ECO:0000256" key="5">
    <source>
        <dbReference type="ARBA" id="ARBA00022679"/>
    </source>
</evidence>
<evidence type="ECO:0000256" key="8">
    <source>
        <dbReference type="ARBA" id="ARBA00022842"/>
    </source>
</evidence>
<evidence type="ECO:0000256" key="9">
    <source>
        <dbReference type="ARBA" id="ARBA00032492"/>
    </source>
</evidence>
<evidence type="ECO:0000256" key="2">
    <source>
        <dbReference type="ARBA" id="ARBA00010480"/>
    </source>
</evidence>
<dbReference type="GO" id="GO:0046872">
    <property type="term" value="F:metal ion binding"/>
    <property type="evidence" value="ECO:0007669"/>
    <property type="project" value="UniProtKB-KW"/>
</dbReference>
<accession>A0A556C9G8</accession>
<protein>
    <recommendedName>
        <fullName evidence="4">Glucose-1-phosphate thymidylyltransferase</fullName>
        <ecNumber evidence="3">2.7.7.24</ecNumber>
    </recommendedName>
    <alternativeName>
        <fullName evidence="10">dTDP-glucose pyrophosphorylase</fullName>
    </alternativeName>
    <alternativeName>
        <fullName evidence="9">dTDP-glucose synthase</fullName>
    </alternativeName>
</protein>
<dbReference type="Gene3D" id="3.90.550.10">
    <property type="entry name" value="Spore Coat Polysaccharide Biosynthesis Protein SpsA, Chain A"/>
    <property type="match status" value="1"/>
</dbReference>
<keyword evidence="14" id="KW-1185">Reference proteome</keyword>
<feature type="domain" description="Nucleotidyl transferase" evidence="12">
    <location>
        <begin position="6"/>
        <end position="244"/>
    </location>
</feature>
<dbReference type="Pfam" id="PF00483">
    <property type="entry name" value="NTP_transferase"/>
    <property type="match status" value="1"/>
</dbReference>
<dbReference type="InterPro" id="IPR005835">
    <property type="entry name" value="NTP_transferase_dom"/>
</dbReference>
<evidence type="ECO:0000256" key="1">
    <source>
        <dbReference type="ARBA" id="ARBA00001946"/>
    </source>
</evidence>
<keyword evidence="7" id="KW-0479">Metal-binding</keyword>
<comment type="catalytic activity">
    <reaction evidence="11">
        <text>dTTP + alpha-D-glucose 1-phosphate + H(+) = dTDP-alpha-D-glucose + diphosphate</text>
        <dbReference type="Rhea" id="RHEA:15225"/>
        <dbReference type="ChEBI" id="CHEBI:15378"/>
        <dbReference type="ChEBI" id="CHEBI:33019"/>
        <dbReference type="ChEBI" id="CHEBI:37568"/>
        <dbReference type="ChEBI" id="CHEBI:57477"/>
        <dbReference type="ChEBI" id="CHEBI:58601"/>
        <dbReference type="EC" id="2.7.7.24"/>
    </reaction>
</comment>
<dbReference type="Proteomes" id="UP000316406">
    <property type="component" value="Unassembled WGS sequence"/>
</dbReference>
<dbReference type="InterPro" id="IPR029044">
    <property type="entry name" value="Nucleotide-diphossugar_trans"/>
</dbReference>
<comment type="cofactor">
    <cofactor evidence="1">
        <name>Mg(2+)</name>
        <dbReference type="ChEBI" id="CHEBI:18420"/>
    </cofactor>
</comment>
<keyword evidence="8" id="KW-0460">Magnesium</keyword>
<evidence type="ECO:0000256" key="11">
    <source>
        <dbReference type="ARBA" id="ARBA00049336"/>
    </source>
</evidence>
<evidence type="ECO:0000256" key="7">
    <source>
        <dbReference type="ARBA" id="ARBA00022723"/>
    </source>
</evidence>